<dbReference type="InterPro" id="IPR016181">
    <property type="entry name" value="Acyl_CoA_acyltransferase"/>
</dbReference>
<evidence type="ECO:0000313" key="3">
    <source>
        <dbReference type="Proteomes" id="UP000176976"/>
    </source>
</evidence>
<name>A0A1G1ZAX7_9BACT</name>
<proteinExistence type="predicted"/>
<dbReference type="PANTHER" id="PTHR42919">
    <property type="entry name" value="N-ALPHA-ACETYLTRANSFERASE"/>
    <property type="match status" value="1"/>
</dbReference>
<reference evidence="2 3" key="1">
    <citation type="journal article" date="2016" name="Nat. Commun.">
        <title>Thousands of microbial genomes shed light on interconnected biogeochemical processes in an aquifer system.</title>
        <authorList>
            <person name="Anantharaman K."/>
            <person name="Brown C.T."/>
            <person name="Hug L.A."/>
            <person name="Sharon I."/>
            <person name="Castelle C.J."/>
            <person name="Probst A.J."/>
            <person name="Thomas B.C."/>
            <person name="Singh A."/>
            <person name="Wilkins M.J."/>
            <person name="Karaoz U."/>
            <person name="Brodie E.L."/>
            <person name="Williams K.H."/>
            <person name="Hubbard S.S."/>
            <person name="Banfield J.F."/>
        </authorList>
    </citation>
    <scope>NUCLEOTIDE SEQUENCE [LARGE SCALE GENOMIC DNA]</scope>
</reference>
<dbReference type="SUPFAM" id="SSF55729">
    <property type="entry name" value="Acyl-CoA N-acyltransferases (Nat)"/>
    <property type="match status" value="1"/>
</dbReference>
<evidence type="ECO:0000313" key="2">
    <source>
        <dbReference type="EMBL" id="OGY61801.1"/>
    </source>
</evidence>
<dbReference type="InterPro" id="IPR000182">
    <property type="entry name" value="GNAT_dom"/>
</dbReference>
<dbReference type="GO" id="GO:0031415">
    <property type="term" value="C:NatA complex"/>
    <property type="evidence" value="ECO:0007669"/>
    <property type="project" value="TreeGrafter"/>
</dbReference>
<comment type="caution">
    <text evidence="2">The sequence shown here is derived from an EMBL/GenBank/DDBJ whole genome shotgun (WGS) entry which is preliminary data.</text>
</comment>
<dbReference type="PROSITE" id="PS51186">
    <property type="entry name" value="GNAT"/>
    <property type="match status" value="1"/>
</dbReference>
<dbReference type="InterPro" id="IPR051556">
    <property type="entry name" value="N-term/lysine_N-AcTrnsfr"/>
</dbReference>
<feature type="domain" description="N-acetyltransferase" evidence="1">
    <location>
        <begin position="1"/>
        <end position="157"/>
    </location>
</feature>
<protein>
    <recommendedName>
        <fullName evidence="1">N-acetyltransferase domain-containing protein</fullName>
    </recommendedName>
</protein>
<dbReference type="GO" id="GO:0008080">
    <property type="term" value="F:N-acetyltransferase activity"/>
    <property type="evidence" value="ECO:0007669"/>
    <property type="project" value="TreeGrafter"/>
</dbReference>
<dbReference type="GO" id="GO:0007064">
    <property type="term" value="P:mitotic sister chromatid cohesion"/>
    <property type="evidence" value="ECO:0007669"/>
    <property type="project" value="TreeGrafter"/>
</dbReference>
<dbReference type="Pfam" id="PF00583">
    <property type="entry name" value="Acetyltransf_1"/>
    <property type="match status" value="1"/>
</dbReference>
<dbReference type="EMBL" id="MHJC01000009">
    <property type="protein sequence ID" value="OGY61801.1"/>
    <property type="molecule type" value="Genomic_DNA"/>
</dbReference>
<dbReference type="CDD" id="cd04301">
    <property type="entry name" value="NAT_SF"/>
    <property type="match status" value="1"/>
</dbReference>
<dbReference type="AlphaFoldDB" id="A0A1G1ZAX7"/>
<organism evidence="2 3">
    <name type="scientific">Candidatus Colwellbacteria bacterium RIFCSPLOWO2_12_FULL_44_13</name>
    <dbReference type="NCBI Taxonomy" id="1797694"/>
    <lineage>
        <taxon>Bacteria</taxon>
        <taxon>Candidatus Colwelliibacteriota</taxon>
    </lineage>
</organism>
<gene>
    <name evidence="2" type="ORF">A3H06_01650</name>
</gene>
<sequence length="157" mass="17865">MKIRLAAAKDAENVAKIIKRHSQTDYMGYVTFKDTYIRDKMKRNNFFFVALTKDAGASSASEIIVGCIRASIVDIDLAEIRTLCVDEGQREKGIATDLLQTALEFLKKKKMRKIVTRSKADNTVAISLFKKMGFEKEGYFKEHYRKGIDVVQLAKFV</sequence>
<evidence type="ECO:0000259" key="1">
    <source>
        <dbReference type="PROSITE" id="PS51186"/>
    </source>
</evidence>
<dbReference type="Gene3D" id="3.40.630.30">
    <property type="match status" value="1"/>
</dbReference>
<dbReference type="PANTHER" id="PTHR42919:SF20">
    <property type="entry name" value="GCN5-RELATED N-ACETYLTRANSFERASE 10, CHLOROPLASTIC"/>
    <property type="match status" value="1"/>
</dbReference>
<accession>A0A1G1ZAX7</accession>
<dbReference type="Proteomes" id="UP000176976">
    <property type="component" value="Unassembled WGS sequence"/>
</dbReference>